<keyword evidence="2" id="KW-1185">Reference proteome</keyword>
<dbReference type="EMBL" id="QKYT01000023">
    <property type="protein sequence ID" value="RIA97932.1"/>
    <property type="molecule type" value="Genomic_DNA"/>
</dbReference>
<proteinExistence type="predicted"/>
<dbReference type="AlphaFoldDB" id="A0A397TJ06"/>
<reference evidence="1 2" key="1">
    <citation type="submission" date="2018-06" db="EMBL/GenBank/DDBJ databases">
        <title>Comparative genomics reveals the genomic features of Rhizophagus irregularis, R. cerebriforme, R. diaphanum and Gigaspora rosea, and their symbiotic lifestyle signature.</title>
        <authorList>
            <person name="Morin E."/>
            <person name="San Clemente H."/>
            <person name="Chen E.C.H."/>
            <person name="De La Providencia I."/>
            <person name="Hainaut M."/>
            <person name="Kuo A."/>
            <person name="Kohler A."/>
            <person name="Murat C."/>
            <person name="Tang N."/>
            <person name="Roy S."/>
            <person name="Loubradou J."/>
            <person name="Henrissat B."/>
            <person name="Grigoriev I.V."/>
            <person name="Corradi N."/>
            <person name="Roux C."/>
            <person name="Martin F.M."/>
        </authorList>
    </citation>
    <scope>NUCLEOTIDE SEQUENCE [LARGE SCALE GENOMIC DNA]</scope>
    <source>
        <strain evidence="1 2">DAOM 227022</strain>
    </source>
</reference>
<name>A0A397TJ06_9GLOM</name>
<sequence>MESVTSRPPRLGMLLTKTPCSIYRLETITKELRDGDYELVEENIIRHYIYNDINAIGASCFTFLGNPLYKNLISNPIDCYFIPKDTLLPEGLAIVFNRKIKLRFSSCCQKGWHFCIVPTRQMTLAEYGDAIKNLNWNLCEIRDSVELKGLVHKNDDLKGVQDFLIIEIYLLIELWYKQTTDVMERLYANDIHTWIALKKPTVRELMRDKPRAYIIFHALSRLNVISVTQKTYKFDILGEFRDMFGWKVKELGDKPNVKICK</sequence>
<dbReference type="OrthoDB" id="2303598at2759"/>
<organism evidence="1 2">
    <name type="scientific">Glomus cerebriforme</name>
    <dbReference type="NCBI Taxonomy" id="658196"/>
    <lineage>
        <taxon>Eukaryota</taxon>
        <taxon>Fungi</taxon>
        <taxon>Fungi incertae sedis</taxon>
        <taxon>Mucoromycota</taxon>
        <taxon>Glomeromycotina</taxon>
        <taxon>Glomeromycetes</taxon>
        <taxon>Glomerales</taxon>
        <taxon>Glomeraceae</taxon>
        <taxon>Glomus</taxon>
    </lineage>
</organism>
<protein>
    <submittedName>
        <fullName evidence="1">Uncharacterized protein</fullName>
    </submittedName>
</protein>
<evidence type="ECO:0000313" key="1">
    <source>
        <dbReference type="EMBL" id="RIA97932.1"/>
    </source>
</evidence>
<dbReference type="Proteomes" id="UP000265703">
    <property type="component" value="Unassembled WGS sequence"/>
</dbReference>
<evidence type="ECO:0000313" key="2">
    <source>
        <dbReference type="Proteomes" id="UP000265703"/>
    </source>
</evidence>
<gene>
    <name evidence="1" type="ORF">C1645_732057</name>
</gene>
<comment type="caution">
    <text evidence="1">The sequence shown here is derived from an EMBL/GenBank/DDBJ whole genome shotgun (WGS) entry which is preliminary data.</text>
</comment>
<accession>A0A397TJ06</accession>